<proteinExistence type="predicted"/>
<feature type="compositionally biased region" description="Polar residues" evidence="1">
    <location>
        <begin position="1"/>
        <end position="23"/>
    </location>
</feature>
<comment type="caution">
    <text evidence="2">The sequence shown here is derived from an EMBL/GenBank/DDBJ whole genome shotgun (WGS) entry which is preliminary data.</text>
</comment>
<name>A0A328TY72_9GAMM</name>
<protein>
    <submittedName>
        <fullName evidence="2">Uncharacterized protein</fullName>
    </submittedName>
</protein>
<organism evidence="2 3">
    <name type="scientific">Candidatus Erwinia dacicola</name>
    <dbReference type="NCBI Taxonomy" id="252393"/>
    <lineage>
        <taxon>Bacteria</taxon>
        <taxon>Pseudomonadati</taxon>
        <taxon>Pseudomonadota</taxon>
        <taxon>Gammaproteobacteria</taxon>
        <taxon>Enterobacterales</taxon>
        <taxon>Erwiniaceae</taxon>
        <taxon>Erwinia</taxon>
    </lineage>
</organism>
<accession>A0A328TY72</accession>
<sequence>MPQSRLSLGQQIYPHHQQSSGRSASLVARANAPSQAGIGG</sequence>
<feature type="region of interest" description="Disordered" evidence="1">
    <location>
        <begin position="1"/>
        <end position="40"/>
    </location>
</feature>
<reference evidence="2" key="1">
    <citation type="submission" date="2018-04" db="EMBL/GenBank/DDBJ databases">
        <title>Genomes of the Obligate Erwinia dacicola and Facultative Enterobacter sp. OLF Endosymbionts of the Olive Fruit fly, Bactrocera oleae.</title>
        <authorList>
            <person name="Estes A.M."/>
            <person name="Hearn D.J."/>
            <person name="Agarwal S."/>
            <person name="Pierson E.A."/>
            <person name="Dunning-Hotopp J.C."/>
        </authorList>
    </citation>
    <scope>NUCLEOTIDE SEQUENCE [LARGE SCALE GENOMIC DNA]</scope>
    <source>
        <strain evidence="2">Oroville</strain>
    </source>
</reference>
<evidence type="ECO:0000313" key="2">
    <source>
        <dbReference type="EMBL" id="RAP72724.1"/>
    </source>
</evidence>
<dbReference type="Proteomes" id="UP000244334">
    <property type="component" value="Unassembled WGS sequence"/>
</dbReference>
<dbReference type="EMBL" id="LJAM02000016">
    <property type="protein sequence ID" value="RAP72724.1"/>
    <property type="molecule type" value="Genomic_DNA"/>
</dbReference>
<dbReference type="AlphaFoldDB" id="A0A328TY72"/>
<evidence type="ECO:0000256" key="1">
    <source>
        <dbReference type="SAM" id="MobiDB-lite"/>
    </source>
</evidence>
<gene>
    <name evidence="2" type="ORF">ACZ87_00446</name>
</gene>
<keyword evidence="3" id="KW-1185">Reference proteome</keyword>
<evidence type="ECO:0000313" key="3">
    <source>
        <dbReference type="Proteomes" id="UP000244334"/>
    </source>
</evidence>